<evidence type="ECO:0000313" key="2">
    <source>
        <dbReference type="EMBL" id="KAL3399447.1"/>
    </source>
</evidence>
<evidence type="ECO:0000313" key="3">
    <source>
        <dbReference type="Proteomes" id="UP001627154"/>
    </source>
</evidence>
<protein>
    <submittedName>
        <fullName evidence="2">Uncharacterized protein</fullName>
    </submittedName>
</protein>
<accession>A0ABD2X3K8</accession>
<gene>
    <name evidence="2" type="ORF">TKK_006732</name>
</gene>
<proteinExistence type="predicted"/>
<keyword evidence="3" id="KW-1185">Reference proteome</keyword>
<reference evidence="2 3" key="1">
    <citation type="journal article" date="2024" name="bioRxiv">
        <title>A reference genome for Trichogramma kaykai: A tiny desert-dwelling parasitoid wasp with competing sex-ratio distorters.</title>
        <authorList>
            <person name="Culotta J."/>
            <person name="Lindsey A.R."/>
        </authorList>
    </citation>
    <scope>NUCLEOTIDE SEQUENCE [LARGE SCALE GENOMIC DNA]</scope>
    <source>
        <strain evidence="2 3">KSX58</strain>
    </source>
</reference>
<organism evidence="2 3">
    <name type="scientific">Trichogramma kaykai</name>
    <dbReference type="NCBI Taxonomy" id="54128"/>
    <lineage>
        <taxon>Eukaryota</taxon>
        <taxon>Metazoa</taxon>
        <taxon>Ecdysozoa</taxon>
        <taxon>Arthropoda</taxon>
        <taxon>Hexapoda</taxon>
        <taxon>Insecta</taxon>
        <taxon>Pterygota</taxon>
        <taxon>Neoptera</taxon>
        <taxon>Endopterygota</taxon>
        <taxon>Hymenoptera</taxon>
        <taxon>Apocrita</taxon>
        <taxon>Proctotrupomorpha</taxon>
        <taxon>Chalcidoidea</taxon>
        <taxon>Trichogrammatidae</taxon>
        <taxon>Trichogramma</taxon>
    </lineage>
</organism>
<evidence type="ECO:0000256" key="1">
    <source>
        <dbReference type="SAM" id="MobiDB-lite"/>
    </source>
</evidence>
<dbReference type="EMBL" id="JBJJXI010000055">
    <property type="protein sequence ID" value="KAL3399447.1"/>
    <property type="molecule type" value="Genomic_DNA"/>
</dbReference>
<dbReference type="Proteomes" id="UP001627154">
    <property type="component" value="Unassembled WGS sequence"/>
</dbReference>
<feature type="compositionally biased region" description="Basic and acidic residues" evidence="1">
    <location>
        <begin position="116"/>
        <end position="127"/>
    </location>
</feature>
<comment type="caution">
    <text evidence="2">The sequence shown here is derived from an EMBL/GenBank/DDBJ whole genome shotgun (WGS) entry which is preliminary data.</text>
</comment>
<dbReference type="AlphaFoldDB" id="A0ABD2X3K8"/>
<name>A0ABD2X3K8_9HYME</name>
<sequence length="162" mass="17595">MLHIVFGKKVKSKATAATRREFILPLEEPTAATAAAAATRRQWYIAARVWCWHRSTPCAWRRKEKSQSGEHLALYFLKTTLEAKSRQCLTNSRAASAAAAAATAASSGTAAATSSRDSRRVDRETSRTRASTCSGIHCNPAIHIGLKACFLPPALLKASKIR</sequence>
<feature type="region of interest" description="Disordered" evidence="1">
    <location>
        <begin position="109"/>
        <end position="128"/>
    </location>
</feature>